<dbReference type="STRING" id="315358.SERIO_v1c11560"/>
<reference evidence="3 4" key="1">
    <citation type="journal article" date="2015" name="Genome Biol. Evol.">
        <title>Found and Lost: The Fates of Horizontally Acquired Genes in Arthropod-Symbiotic Spiroplasma.</title>
        <authorList>
            <person name="Lo W.S."/>
            <person name="Gasparich G.E."/>
            <person name="Kuo C.H."/>
        </authorList>
    </citation>
    <scope>NUCLEOTIDE SEQUENCE [LARGE SCALE GENOMIC DNA]</scope>
    <source>
        <strain evidence="4">TDA-040725-5</strain>
    </source>
</reference>
<dbReference type="Proteomes" id="UP000035661">
    <property type="component" value="Chromosome"/>
</dbReference>
<dbReference type="PATRIC" id="fig|743698.3.peg.1167"/>
<gene>
    <name evidence="3" type="ORF">SERIO_v1c11560</name>
</gene>
<sequence>MAQHAAMAKHAPSSTHNNSSNKKGLRQAGYIFMVINTVFLAFAIIPMIWCIPMTMAAKKKIKNLNESAICLGIFAFLFVSFIGGILLLCGGSAE</sequence>
<keyword evidence="2" id="KW-0472">Membrane</keyword>
<feature type="transmembrane region" description="Helical" evidence="2">
    <location>
        <begin position="30"/>
        <end position="56"/>
    </location>
</feature>
<evidence type="ECO:0000256" key="1">
    <source>
        <dbReference type="SAM" id="MobiDB-lite"/>
    </source>
</evidence>
<name>A0A0H3XND1_9MOLU</name>
<protein>
    <submittedName>
        <fullName evidence="3">Uncharacterized protein</fullName>
    </submittedName>
</protein>
<dbReference type="EMBL" id="CP011856">
    <property type="protein sequence ID" value="AKM54707.1"/>
    <property type="molecule type" value="Genomic_DNA"/>
</dbReference>
<organism evidence="3 4">
    <name type="scientific">Spiroplasma eriocheiris</name>
    <dbReference type="NCBI Taxonomy" id="315358"/>
    <lineage>
        <taxon>Bacteria</taxon>
        <taxon>Bacillati</taxon>
        <taxon>Mycoplasmatota</taxon>
        <taxon>Mollicutes</taxon>
        <taxon>Entomoplasmatales</taxon>
        <taxon>Spiroplasmataceae</taxon>
        <taxon>Spiroplasma</taxon>
    </lineage>
</organism>
<keyword evidence="4" id="KW-1185">Reference proteome</keyword>
<dbReference type="AlphaFoldDB" id="A0A0H3XND1"/>
<keyword evidence="2" id="KW-0812">Transmembrane</keyword>
<evidence type="ECO:0000256" key="2">
    <source>
        <dbReference type="SAM" id="Phobius"/>
    </source>
</evidence>
<evidence type="ECO:0000313" key="4">
    <source>
        <dbReference type="Proteomes" id="UP000035661"/>
    </source>
</evidence>
<proteinExistence type="predicted"/>
<feature type="transmembrane region" description="Helical" evidence="2">
    <location>
        <begin position="68"/>
        <end position="93"/>
    </location>
</feature>
<keyword evidence="2" id="KW-1133">Transmembrane helix</keyword>
<feature type="compositionally biased region" description="Polar residues" evidence="1">
    <location>
        <begin position="12"/>
        <end position="22"/>
    </location>
</feature>
<dbReference type="KEGG" id="seri:SERIO_v1c11560"/>
<evidence type="ECO:0000313" key="3">
    <source>
        <dbReference type="EMBL" id="AKM54707.1"/>
    </source>
</evidence>
<dbReference type="RefSeq" id="WP_047791888.1">
    <property type="nucleotide sequence ID" value="NZ_CP011856.1"/>
</dbReference>
<accession>A0A0H3XND1</accession>
<feature type="region of interest" description="Disordered" evidence="1">
    <location>
        <begin position="1"/>
        <end position="22"/>
    </location>
</feature>
<reference evidence="4" key="2">
    <citation type="submission" date="2015-06" db="EMBL/GenBank/DDBJ databases">
        <title>Complete genome sequence of Spiroplasma eriocheiris TDA-040725-5 (DSM 21848).</title>
        <authorList>
            <person name="Lo W.-S."/>
            <person name="Kuo C.-H."/>
        </authorList>
    </citation>
    <scope>NUCLEOTIDE SEQUENCE [LARGE SCALE GENOMIC DNA]</scope>
    <source>
        <strain evidence="4">TDA-040725-5</strain>
    </source>
</reference>